<dbReference type="PRINTS" id="PR00080">
    <property type="entry name" value="SDRFAMILY"/>
</dbReference>
<comment type="caution">
    <text evidence="5">The sequence shown here is derived from an EMBL/GenBank/DDBJ whole genome shotgun (WGS) entry which is preliminary data.</text>
</comment>
<dbReference type="Proteomes" id="UP001208131">
    <property type="component" value="Unassembled WGS sequence"/>
</dbReference>
<dbReference type="InterPro" id="IPR057326">
    <property type="entry name" value="KR_dom"/>
</dbReference>
<name>A0AAE3LJX4_9FIRM</name>
<proteinExistence type="inferred from homology"/>
<organism evidence="5 6">
    <name type="scientific">Hominimerdicola aceti</name>
    <dbReference type="NCBI Taxonomy" id="2981726"/>
    <lineage>
        <taxon>Bacteria</taxon>
        <taxon>Bacillati</taxon>
        <taxon>Bacillota</taxon>
        <taxon>Clostridia</taxon>
        <taxon>Eubacteriales</taxon>
        <taxon>Oscillospiraceae</taxon>
        <taxon>Hominimerdicola</taxon>
    </lineage>
</organism>
<dbReference type="SMART" id="SM00822">
    <property type="entry name" value="PKS_KR"/>
    <property type="match status" value="1"/>
</dbReference>
<dbReference type="PANTHER" id="PTHR42901:SF1">
    <property type="entry name" value="ALCOHOL DEHYDROGENASE"/>
    <property type="match status" value="1"/>
</dbReference>
<dbReference type="Gene3D" id="3.40.50.720">
    <property type="entry name" value="NAD(P)-binding Rossmann-like Domain"/>
    <property type="match status" value="1"/>
</dbReference>
<dbReference type="AlphaFoldDB" id="A0AAE3LJX4"/>
<dbReference type="Pfam" id="PF00106">
    <property type="entry name" value="adh_short"/>
    <property type="match status" value="1"/>
</dbReference>
<evidence type="ECO:0000313" key="5">
    <source>
        <dbReference type="EMBL" id="MCU6705117.1"/>
    </source>
</evidence>
<evidence type="ECO:0000256" key="1">
    <source>
        <dbReference type="ARBA" id="ARBA00006484"/>
    </source>
</evidence>
<dbReference type="InterPro" id="IPR036291">
    <property type="entry name" value="NAD(P)-bd_dom_sf"/>
</dbReference>
<dbReference type="InterPro" id="IPR002347">
    <property type="entry name" value="SDR_fam"/>
</dbReference>
<protein>
    <submittedName>
        <fullName evidence="5">SDR family NAD(P)-dependent oxidoreductase</fullName>
    </submittedName>
</protein>
<reference evidence="5 6" key="1">
    <citation type="journal article" date="2021" name="ISME Commun">
        <title>Automated analysis of genomic sequences facilitates high-throughput and comprehensive description of bacteria.</title>
        <authorList>
            <person name="Hitch T.C.A."/>
        </authorList>
    </citation>
    <scope>NUCLEOTIDE SEQUENCE [LARGE SCALE GENOMIC DNA]</scope>
    <source>
        <strain evidence="5 6">Sanger_31</strain>
    </source>
</reference>
<evidence type="ECO:0000259" key="4">
    <source>
        <dbReference type="SMART" id="SM00822"/>
    </source>
</evidence>
<dbReference type="PANTHER" id="PTHR42901">
    <property type="entry name" value="ALCOHOL DEHYDROGENASE"/>
    <property type="match status" value="1"/>
</dbReference>
<dbReference type="PIRSF" id="PIRSF000126">
    <property type="entry name" value="11-beta-HSD1"/>
    <property type="match status" value="1"/>
</dbReference>
<dbReference type="EMBL" id="JAOQJZ010000003">
    <property type="protein sequence ID" value="MCU6705117.1"/>
    <property type="molecule type" value="Genomic_DNA"/>
</dbReference>
<feature type="domain" description="Ketoreductase" evidence="4">
    <location>
        <begin position="3"/>
        <end position="185"/>
    </location>
</feature>
<dbReference type="PRINTS" id="PR00081">
    <property type="entry name" value="GDHRDH"/>
</dbReference>
<dbReference type="SUPFAM" id="SSF51735">
    <property type="entry name" value="NAD(P)-binding Rossmann-fold domains"/>
    <property type="match status" value="1"/>
</dbReference>
<evidence type="ECO:0000313" key="6">
    <source>
        <dbReference type="Proteomes" id="UP001208131"/>
    </source>
</evidence>
<dbReference type="RefSeq" id="WP_267300538.1">
    <property type="nucleotide sequence ID" value="NZ_JAOQJZ010000003.1"/>
</dbReference>
<evidence type="ECO:0000256" key="2">
    <source>
        <dbReference type="ARBA" id="ARBA00023002"/>
    </source>
</evidence>
<sequence>MAKTALVTGASSGIGREIARDLSARGFRVILSARREERLRELAEELGDNTRVIVCDVSDREECLRLYEETKSEKISVLVNCAGFGAVGSFDKLPLDTELKMIDTNITAVHMLTKLFLKDFVAADRGYIMNIASSAGLMYGGPMMATYYASKAYVVSLTSAIYEELRARNSRVHVCAVCPGPVDTEFNDVANCKFGVSSITPQFCAKKALEGMFGRKLIIIPEKSIKALYAGAKFAPRGIVLKVTGKVQKKKLDK</sequence>
<dbReference type="CDD" id="cd05233">
    <property type="entry name" value="SDR_c"/>
    <property type="match status" value="1"/>
</dbReference>
<evidence type="ECO:0000256" key="3">
    <source>
        <dbReference type="RuleBase" id="RU000363"/>
    </source>
</evidence>
<keyword evidence="2" id="KW-0560">Oxidoreductase</keyword>
<gene>
    <name evidence="5" type="ORF">OCV57_04130</name>
</gene>
<keyword evidence="6" id="KW-1185">Reference proteome</keyword>
<accession>A0AAE3LJX4</accession>
<comment type="similarity">
    <text evidence="1 3">Belongs to the short-chain dehydrogenases/reductases (SDR) family.</text>
</comment>
<dbReference type="GO" id="GO:0016491">
    <property type="term" value="F:oxidoreductase activity"/>
    <property type="evidence" value="ECO:0007669"/>
    <property type="project" value="UniProtKB-KW"/>
</dbReference>